<dbReference type="InterPro" id="IPR028750">
    <property type="entry name" value="CEP350/CC187"/>
</dbReference>
<feature type="coiled-coil region" evidence="1">
    <location>
        <begin position="108"/>
        <end position="138"/>
    </location>
</feature>
<keyword evidence="1" id="KW-0175">Coiled coil</keyword>
<dbReference type="GO" id="GO:0034453">
    <property type="term" value="P:microtubule anchoring"/>
    <property type="evidence" value="ECO:0007669"/>
    <property type="project" value="InterPro"/>
</dbReference>
<dbReference type="OrthoDB" id="306254at2759"/>
<name>A0A2S2RAP4_9HEMI</name>
<proteinExistence type="predicted"/>
<feature type="compositionally biased region" description="Polar residues" evidence="2">
    <location>
        <begin position="1324"/>
        <end position="1333"/>
    </location>
</feature>
<dbReference type="PANTHER" id="PTHR13958:SF3">
    <property type="entry name" value="CAP-GLY DOMAIN-CONTAINING PROTEIN-RELATED"/>
    <property type="match status" value="1"/>
</dbReference>
<dbReference type="EMBL" id="GGMS01017850">
    <property type="protein sequence ID" value="MBY87053.1"/>
    <property type="molecule type" value="Transcribed_RNA"/>
</dbReference>
<evidence type="ECO:0000256" key="2">
    <source>
        <dbReference type="SAM" id="MobiDB-lite"/>
    </source>
</evidence>
<protein>
    <submittedName>
        <fullName evidence="3">Centrosome-associated protein</fullName>
    </submittedName>
</protein>
<organism evidence="3">
    <name type="scientific">Sipha flava</name>
    <name type="common">yellow sugarcane aphid</name>
    <dbReference type="NCBI Taxonomy" id="143950"/>
    <lineage>
        <taxon>Eukaryota</taxon>
        <taxon>Metazoa</taxon>
        <taxon>Ecdysozoa</taxon>
        <taxon>Arthropoda</taxon>
        <taxon>Hexapoda</taxon>
        <taxon>Insecta</taxon>
        <taxon>Pterygota</taxon>
        <taxon>Neoptera</taxon>
        <taxon>Paraneoptera</taxon>
        <taxon>Hemiptera</taxon>
        <taxon>Sternorrhyncha</taxon>
        <taxon>Aphidomorpha</taxon>
        <taxon>Aphidoidea</taxon>
        <taxon>Aphididae</taxon>
        <taxon>Sipha</taxon>
    </lineage>
</organism>
<feature type="region of interest" description="Disordered" evidence="2">
    <location>
        <begin position="1309"/>
        <end position="1338"/>
    </location>
</feature>
<dbReference type="GO" id="GO:0008017">
    <property type="term" value="F:microtubule binding"/>
    <property type="evidence" value="ECO:0007669"/>
    <property type="project" value="InterPro"/>
</dbReference>
<gene>
    <name evidence="3" type="primary">CEP350_1</name>
    <name evidence="3" type="ORF">g.74846</name>
</gene>
<feature type="compositionally biased region" description="Low complexity" evidence="2">
    <location>
        <begin position="1309"/>
        <end position="1323"/>
    </location>
</feature>
<feature type="coiled-coil region" evidence="1">
    <location>
        <begin position="1026"/>
        <end position="1079"/>
    </location>
</feature>
<dbReference type="GO" id="GO:0005813">
    <property type="term" value="C:centrosome"/>
    <property type="evidence" value="ECO:0007669"/>
    <property type="project" value="InterPro"/>
</dbReference>
<sequence length="1808" mass="209864">MTSREKSNINILGNGCGLKESKSVIHRAEALIEIDTGKLKARPPIPTIKDTVQINKQASIKPSIPTIKETVHLNSHVSVLKTNEVNKRKLINSFDEQKSAKKTQLNEKNTILEKKKFAEERKKRLDELQKTIRKVAKDSVKKKIIHVTNESQIAHNNIPSKIYQPEIDQTWSPPPKLKSHKKTTKTPVYFQKNVIKDQNDDDNKSSKITRNIKNIIPTFSKNTGTTQKKLIEKKPLIRDVTKPEDLYKGNQSIYNSIIFDIPTPNLENNDTSFIQNENEHNVSLTEEICHNEKLQVENDVTCNEKISDMNLSAKFIDTPNIDHEKNVELKLPNKLNEDINQNIDNSVEFQELLFNQCLSRKKCSSESTQTDDFNNLSSLFSSKRPPPPMNFISVLKCKYRLLEIENDNLEFSKSIADLRVKECTISNSFNNKNYINKSVEGNIQEELDDTRHLSNFNCNERKHLNDDESSLTNEIIKSDQNGISMNHVTEENISNKKLQIENNDKLNITYNEGNQHVMNKLNCDFECLTKISSYNNDNSNKYLNDNESSLTNEINKSNQNSISMNHVTEENISNKKLQIENNDKLNITYNEGSQHVLKKLNCDLECLTKISSYNNDNSHNVSISKDFKKCEANAINKTWPYFSEIHDEFKAELNLLEQLNDSLCDIEKMSSNKSIQNNEQTNAHYPINDFNFETSFNGLLHNNNKPTQFSKINDLSSNMMSVDKTITSFSIQMFEQLIKDEELRAKQHHTILNLKEKSLTNRLTWEGTMYDLQMRNLKNQSGYEKQLQLLKQKQRGSIKKLENSLSQIKRLRRVIDSVYKQRLIILEEQLQHLKMQSSSKKVIRKLKSLDQISKKEEFTNQPLNSNISKRCNKTDFYNAIENEDNNVNLIEFNSESSNNTSSPAIVEDKSKIVFKNQAISPINIGKTIFKPTEIANDQTELKWILPPQPVINKSIETSSTVCNHISLKNSNSTDLIHQNELFYVNKIMDEPLLPQNSSISLVNPKGYISETSNSTNSEQSDIDVRITELEEKLETRKSEFSKIKNKQKKLRTEYLKAKEQELLKQIELYDNKIEKSKKNLLAEVEKKNIQLTKSSMKHDSSSKQSKFSIFEKVNYDYDRATEKHGQNLPMSDKITWTDGKEFFYPKITNQTSNNELKTLKSAYELPQQNAFTPIKHLSLFSNNSNSIIVDYSKLRKQLFQYLETNKVCETVPLQNDSTILEVNSFKESQYIQSNSQSVEISSHPTKNHEVNLQEDNFSCNINDVHINPEGRLCEYSIPHVEMLNKKNNQDSHIENNTNVLNITTSCSSINNDSSTSSSTSSNIQRTPNENDNNLFEEKEDNVSRYNILNIETDDYSTDFTSDENTPEFLRLNEINKHNSIIESQMTEENESSYEEERSEGDIMFEDKTFIEKYSGCSDVVQNEKHTENEVDNITNNIFYGLLKDIKILVEFNNNKALLTRSEKSDLNNLTGETPLLMILKREEELKNMILLSEQATSISKALLKRHLQPIISEAFIYLLPRLNEMEQEKLKVYLNWSCSKRKKLKLSKYFKSQHKTDDVENDESFEIFYLKYHEQKSLSFHNENSDVMLCQTQKEAEKLKLEQIRIEEEIERLRMTEDVQIFLREIPNKPPPPYKSPTKIKSLIDMPYTSDEMHKIVLMATNQLFKDSQSSMSTNYIINFESSLHADYKKLIFDYCKEIIQDTFINEKNAPIWERSVKTLKQFRARPKNPIDLSDVVLKKMEQIIEIDECEEKVNKFVIKQMHEEDSKWTDFEMDEMVIQNNIVQNIMKKLISDTIINIKTNFYLKFI</sequence>
<reference evidence="3" key="1">
    <citation type="submission" date="2018-04" db="EMBL/GenBank/DDBJ databases">
        <title>Transcriptome assembly of Sipha flava.</title>
        <authorList>
            <person name="Scully E.D."/>
            <person name="Geib S.M."/>
            <person name="Palmer N.A."/>
            <person name="Koch K."/>
            <person name="Bradshaw J."/>
            <person name="Heng-Moss T."/>
            <person name="Sarath G."/>
        </authorList>
    </citation>
    <scope>NUCLEOTIDE SEQUENCE</scope>
</reference>
<evidence type="ECO:0000256" key="1">
    <source>
        <dbReference type="SAM" id="Coils"/>
    </source>
</evidence>
<evidence type="ECO:0000313" key="3">
    <source>
        <dbReference type="EMBL" id="MBY87053.1"/>
    </source>
</evidence>
<dbReference type="PANTHER" id="PTHR13958">
    <property type="entry name" value="CENTROSOME-ASSOCIATED PROTEIN 350"/>
    <property type="match status" value="1"/>
</dbReference>
<accession>A0A2S2RAP4</accession>